<accession>A0A0A7GC84</accession>
<dbReference type="InterPro" id="IPR003148">
    <property type="entry name" value="RCK_N"/>
</dbReference>
<dbReference type="KEGG" id="gac:GACE_0598"/>
<dbReference type="InterPro" id="IPR006037">
    <property type="entry name" value="RCK_C"/>
</dbReference>
<dbReference type="PANTHER" id="PTHR43833:SF9">
    <property type="entry name" value="POTASSIUM CHANNEL PROTEIN YUGO-RELATED"/>
    <property type="match status" value="1"/>
</dbReference>
<dbReference type="InterPro" id="IPR050721">
    <property type="entry name" value="Trk_Ktr_HKT_K-transport"/>
</dbReference>
<organism evidence="2 3">
    <name type="scientific">Geoglobus acetivorans</name>
    <dbReference type="NCBI Taxonomy" id="565033"/>
    <lineage>
        <taxon>Archaea</taxon>
        <taxon>Methanobacteriati</taxon>
        <taxon>Methanobacteriota</taxon>
        <taxon>Archaeoglobi</taxon>
        <taxon>Archaeoglobales</taxon>
        <taxon>Archaeoglobaceae</taxon>
        <taxon>Geoglobus</taxon>
    </lineage>
</organism>
<dbReference type="Proteomes" id="UP000030624">
    <property type="component" value="Chromosome"/>
</dbReference>
<dbReference type="InterPro" id="IPR036721">
    <property type="entry name" value="RCK_C_sf"/>
</dbReference>
<sequence length="204" mass="22928">MKVLLIGFGDVGRAVARILLSRNIEVTAVDVSETRMDGVNFIKTDALSEELYEFVDLDEYSAAIIALPNDVDALLCIMMIKKKKEDLLIFARCNNPSYREKMSIAGADYVVDISTITSQMILSTIFREEAEKRLLYENIHVRTYTVSENSPLVGRRVEDFDDVLILGMEKDGAVRHEGVIEPGSKIAVVGEIEVLKAFEERFMT</sequence>
<dbReference type="AlphaFoldDB" id="A0A0A7GC84"/>
<protein>
    <submittedName>
        <fullName evidence="2">Potassium channel protein</fullName>
    </submittedName>
</protein>
<dbReference type="PROSITE" id="PS51201">
    <property type="entry name" value="RCK_N"/>
    <property type="match status" value="1"/>
</dbReference>
<gene>
    <name evidence="2" type="ORF">GACE_0598</name>
</gene>
<dbReference type="HOGENOM" id="CLU_114387_0_0_2"/>
<dbReference type="GeneID" id="24797198"/>
<dbReference type="InterPro" id="IPR036291">
    <property type="entry name" value="NAD(P)-bd_dom_sf"/>
</dbReference>
<evidence type="ECO:0000259" key="1">
    <source>
        <dbReference type="PROSITE" id="PS51201"/>
    </source>
</evidence>
<dbReference type="Pfam" id="PF02080">
    <property type="entry name" value="TrkA_C"/>
    <property type="match status" value="1"/>
</dbReference>
<dbReference type="RefSeq" id="WP_048091050.1">
    <property type="nucleotide sequence ID" value="NZ_CP009552.1"/>
</dbReference>
<dbReference type="GO" id="GO:0006813">
    <property type="term" value="P:potassium ion transport"/>
    <property type="evidence" value="ECO:0007669"/>
    <property type="project" value="InterPro"/>
</dbReference>
<dbReference type="SUPFAM" id="SSF116726">
    <property type="entry name" value="TrkA C-terminal domain-like"/>
    <property type="match status" value="1"/>
</dbReference>
<dbReference type="SUPFAM" id="SSF51735">
    <property type="entry name" value="NAD(P)-binding Rossmann-fold domains"/>
    <property type="match status" value="1"/>
</dbReference>
<name>A0A0A7GC84_GEOAI</name>
<reference evidence="2 3" key="1">
    <citation type="journal article" date="2015" name="Appl. Environ. Microbiol.">
        <title>The Geoglobus acetivorans genome: Fe(III) reduction, acetate utilization, autotrophic growth, and degradation of aromatic compounds in a hyperthermophilic archaeon.</title>
        <authorList>
            <person name="Mardanov A.V."/>
            <person name="Slododkina G.B."/>
            <person name="Slobodkin A.I."/>
            <person name="Beletsky A.V."/>
            <person name="Gavrilov S.N."/>
            <person name="Kublanov I.V."/>
            <person name="Bonch-Osmolovskaya E.A."/>
            <person name="Skryabin K.G."/>
            <person name="Ravin N.V."/>
        </authorList>
    </citation>
    <scope>NUCLEOTIDE SEQUENCE [LARGE SCALE GENOMIC DNA]</scope>
    <source>
        <strain evidence="2 3">SBH6</strain>
    </source>
</reference>
<evidence type="ECO:0000313" key="3">
    <source>
        <dbReference type="Proteomes" id="UP000030624"/>
    </source>
</evidence>
<dbReference type="eggNOG" id="arCOG01960">
    <property type="taxonomic scope" value="Archaea"/>
</dbReference>
<keyword evidence="2" id="KW-0406">Ion transport</keyword>
<dbReference type="Gene3D" id="3.40.50.720">
    <property type="entry name" value="NAD(P)-binding Rossmann-like Domain"/>
    <property type="match status" value="1"/>
</dbReference>
<dbReference type="PANTHER" id="PTHR43833">
    <property type="entry name" value="POTASSIUM CHANNEL PROTEIN 2-RELATED-RELATED"/>
    <property type="match status" value="1"/>
</dbReference>
<dbReference type="Pfam" id="PF02254">
    <property type="entry name" value="TrkA_N"/>
    <property type="match status" value="1"/>
</dbReference>
<proteinExistence type="predicted"/>
<evidence type="ECO:0000313" key="2">
    <source>
        <dbReference type="EMBL" id="AIY89650.1"/>
    </source>
</evidence>
<feature type="domain" description="RCK N-terminal" evidence="1">
    <location>
        <begin position="1"/>
        <end position="111"/>
    </location>
</feature>
<dbReference type="STRING" id="565033.GACE_0598"/>
<keyword evidence="2" id="KW-0407">Ion channel</keyword>
<dbReference type="EMBL" id="CP009552">
    <property type="protein sequence ID" value="AIY89650.1"/>
    <property type="molecule type" value="Genomic_DNA"/>
</dbReference>
<dbReference type="GO" id="GO:0008324">
    <property type="term" value="F:monoatomic cation transmembrane transporter activity"/>
    <property type="evidence" value="ECO:0007669"/>
    <property type="project" value="InterPro"/>
</dbReference>
<keyword evidence="2" id="KW-0813">Transport</keyword>